<feature type="domain" description="N-acetyltransferase" evidence="1">
    <location>
        <begin position="40"/>
        <end position="204"/>
    </location>
</feature>
<evidence type="ECO:0000313" key="2">
    <source>
        <dbReference type="EMBL" id="TWE12371.1"/>
    </source>
</evidence>
<reference evidence="2 3" key="1">
    <citation type="submission" date="2019-06" db="EMBL/GenBank/DDBJ databases">
        <title>Sequencing the genomes of 1000 actinobacteria strains.</title>
        <authorList>
            <person name="Klenk H.-P."/>
        </authorList>
    </citation>
    <scope>NUCLEOTIDE SEQUENCE [LARGE SCALE GENOMIC DNA]</scope>
    <source>
        <strain evidence="2 3">DSM 19560</strain>
    </source>
</reference>
<dbReference type="PANTHER" id="PTHR43441:SF10">
    <property type="entry name" value="ACETYLTRANSFERASE"/>
    <property type="match status" value="1"/>
</dbReference>
<keyword evidence="2" id="KW-0808">Transferase</keyword>
<dbReference type="GO" id="GO:0008999">
    <property type="term" value="F:protein-N-terminal-alanine acetyltransferase activity"/>
    <property type="evidence" value="ECO:0007669"/>
    <property type="project" value="TreeGrafter"/>
</dbReference>
<dbReference type="Proteomes" id="UP000318297">
    <property type="component" value="Unassembled WGS sequence"/>
</dbReference>
<dbReference type="GO" id="GO:0005737">
    <property type="term" value="C:cytoplasm"/>
    <property type="evidence" value="ECO:0007669"/>
    <property type="project" value="TreeGrafter"/>
</dbReference>
<keyword evidence="3" id="KW-1185">Reference proteome</keyword>
<sequence length="206" mass="22201">MRNLESRGISDACETYAQAVIASSTGPVFVDDVIMGTGSLRLRALDEADAEAVAEGCADAETLRWLPLPTPYPRDLAAEWIRDDVPLQRTSGRGIVRAIEYDGAFCGVIDLKKTNWRALTTEIGFWVMPAARGQGLAGRASRLLSDWAMEMAGIERVEIRSATGNFGSQRSAVAAGFTQEGVLRSAGIVHGGRVDLVVFGRTRDDV</sequence>
<name>A0A561E9U2_9MICO</name>
<evidence type="ECO:0000259" key="1">
    <source>
        <dbReference type="PROSITE" id="PS51186"/>
    </source>
</evidence>
<dbReference type="GO" id="GO:1990189">
    <property type="term" value="F:protein N-terminal-serine acetyltransferase activity"/>
    <property type="evidence" value="ECO:0007669"/>
    <property type="project" value="TreeGrafter"/>
</dbReference>
<dbReference type="SUPFAM" id="SSF55729">
    <property type="entry name" value="Acyl-CoA N-acyltransferases (Nat)"/>
    <property type="match status" value="1"/>
</dbReference>
<dbReference type="PANTHER" id="PTHR43441">
    <property type="entry name" value="RIBOSOMAL-PROTEIN-SERINE ACETYLTRANSFERASE"/>
    <property type="match status" value="1"/>
</dbReference>
<dbReference type="InterPro" id="IPR051908">
    <property type="entry name" value="Ribosomal_N-acetyltransferase"/>
</dbReference>
<dbReference type="InterPro" id="IPR000182">
    <property type="entry name" value="GNAT_dom"/>
</dbReference>
<dbReference type="Gene3D" id="3.40.630.30">
    <property type="match status" value="1"/>
</dbReference>
<dbReference type="CDD" id="cd04301">
    <property type="entry name" value="NAT_SF"/>
    <property type="match status" value="1"/>
</dbReference>
<proteinExistence type="predicted"/>
<gene>
    <name evidence="2" type="ORF">BKA23_1174</name>
</gene>
<dbReference type="AlphaFoldDB" id="A0A561E9U2"/>
<dbReference type="EMBL" id="VIVQ01000001">
    <property type="protein sequence ID" value="TWE12371.1"/>
    <property type="molecule type" value="Genomic_DNA"/>
</dbReference>
<dbReference type="Pfam" id="PF13302">
    <property type="entry name" value="Acetyltransf_3"/>
    <property type="match status" value="1"/>
</dbReference>
<evidence type="ECO:0000313" key="3">
    <source>
        <dbReference type="Proteomes" id="UP000318297"/>
    </source>
</evidence>
<protein>
    <submittedName>
        <fullName evidence="2">RimJ/RimL family protein N-acetyltransferase</fullName>
    </submittedName>
</protein>
<dbReference type="InterPro" id="IPR016181">
    <property type="entry name" value="Acyl_CoA_acyltransferase"/>
</dbReference>
<accession>A0A561E9U2</accession>
<dbReference type="OrthoDB" id="9795188at2"/>
<comment type="caution">
    <text evidence="2">The sequence shown here is derived from an EMBL/GenBank/DDBJ whole genome shotgun (WGS) entry which is preliminary data.</text>
</comment>
<organism evidence="2 3">
    <name type="scientific">Rudaeicoccus suwonensis</name>
    <dbReference type="NCBI Taxonomy" id="657409"/>
    <lineage>
        <taxon>Bacteria</taxon>
        <taxon>Bacillati</taxon>
        <taxon>Actinomycetota</taxon>
        <taxon>Actinomycetes</taxon>
        <taxon>Micrococcales</taxon>
        <taxon>Dermacoccaceae</taxon>
        <taxon>Rudaeicoccus</taxon>
    </lineage>
</organism>
<dbReference type="PROSITE" id="PS51186">
    <property type="entry name" value="GNAT"/>
    <property type="match status" value="1"/>
</dbReference>